<dbReference type="AlphaFoldDB" id="A0A6L9MGC6"/>
<evidence type="ECO:0000313" key="3">
    <source>
        <dbReference type="Proteomes" id="UP000476332"/>
    </source>
</evidence>
<evidence type="ECO:0008006" key="4">
    <source>
        <dbReference type="Google" id="ProtNLM"/>
    </source>
</evidence>
<sequence length="215" mass="22875">MSLSLIRLAFAAVLGIALAGCTSIASDTTMSGAPIASASTLATPAAFAPTDYATGAYAQQAKPYFVEFRARSAMSYGHTFAVFGVLDENGRVPTDANGVLIPSMTEVTGLHPASTSNVPYTIGHVLPVPSETGPSDGDTENAYMTARYRIDLTEAQYRDLVAFIRKKQGSSPVWHAVLYNCSAYVGDIAKHLGLQTPNSMLFPKEYINKLEALNS</sequence>
<gene>
    <name evidence="2" type="ORF">GTW51_09070</name>
</gene>
<accession>A0A6L9MGC6</accession>
<proteinExistence type="predicted"/>
<name>A0A6L9MGC6_9HYPH</name>
<organism evidence="2 3">
    <name type="scientific">Aurantimonas aggregata</name>
    <dbReference type="NCBI Taxonomy" id="2047720"/>
    <lineage>
        <taxon>Bacteria</taxon>
        <taxon>Pseudomonadati</taxon>
        <taxon>Pseudomonadota</taxon>
        <taxon>Alphaproteobacteria</taxon>
        <taxon>Hyphomicrobiales</taxon>
        <taxon>Aurantimonadaceae</taxon>
        <taxon>Aurantimonas</taxon>
    </lineage>
</organism>
<protein>
    <recommendedName>
        <fullName evidence="4">Lipoprotein</fullName>
    </recommendedName>
</protein>
<keyword evidence="3" id="KW-1185">Reference proteome</keyword>
<feature type="chain" id="PRO_5026795110" description="Lipoprotein" evidence="1">
    <location>
        <begin position="20"/>
        <end position="215"/>
    </location>
</feature>
<comment type="caution">
    <text evidence="2">The sequence shown here is derived from an EMBL/GenBank/DDBJ whole genome shotgun (WGS) entry which is preliminary data.</text>
</comment>
<evidence type="ECO:0000256" key="1">
    <source>
        <dbReference type="SAM" id="SignalP"/>
    </source>
</evidence>
<dbReference type="Proteomes" id="UP000476332">
    <property type="component" value="Unassembled WGS sequence"/>
</dbReference>
<dbReference type="PROSITE" id="PS51257">
    <property type="entry name" value="PROKAR_LIPOPROTEIN"/>
    <property type="match status" value="1"/>
</dbReference>
<feature type="signal peptide" evidence="1">
    <location>
        <begin position="1"/>
        <end position="19"/>
    </location>
</feature>
<keyword evidence="1" id="KW-0732">Signal</keyword>
<evidence type="ECO:0000313" key="2">
    <source>
        <dbReference type="EMBL" id="NDV86853.1"/>
    </source>
</evidence>
<reference evidence="2 3" key="1">
    <citation type="submission" date="2020-01" db="EMBL/GenBank/DDBJ databases">
        <title>Genomes of bacteria type strains.</title>
        <authorList>
            <person name="Chen J."/>
            <person name="Zhu S."/>
            <person name="Chen J."/>
        </authorList>
    </citation>
    <scope>NUCLEOTIDE SEQUENCE [LARGE SCALE GENOMIC DNA]</scope>
    <source>
        <strain evidence="2 3">KCTC 52919</strain>
    </source>
</reference>
<dbReference type="RefSeq" id="WP_163043605.1">
    <property type="nucleotide sequence ID" value="NZ_JAAAMJ010000005.1"/>
</dbReference>
<dbReference type="EMBL" id="JAAAMJ010000005">
    <property type="protein sequence ID" value="NDV86853.1"/>
    <property type="molecule type" value="Genomic_DNA"/>
</dbReference>